<dbReference type="AlphaFoldDB" id="A0A9N9Q4P5"/>
<keyword evidence="2" id="KW-1185">Reference proteome</keyword>
<name>A0A9N9Q4P5_9HELO</name>
<organism evidence="1 2">
    <name type="scientific">Hymenoscyphus albidus</name>
    <dbReference type="NCBI Taxonomy" id="595503"/>
    <lineage>
        <taxon>Eukaryota</taxon>
        <taxon>Fungi</taxon>
        <taxon>Dikarya</taxon>
        <taxon>Ascomycota</taxon>
        <taxon>Pezizomycotina</taxon>
        <taxon>Leotiomycetes</taxon>
        <taxon>Helotiales</taxon>
        <taxon>Helotiaceae</taxon>
        <taxon>Hymenoscyphus</taxon>
    </lineage>
</organism>
<sequence>MPTTLYQQPLDTHLFDHLRYMKIGRTEEEHRLDVARIRMWLADTRRIVGLFPSFLQPWIKPIAGFYAMYMIVAAERKEKERLESERLIMFGQFMAGSNKVWVFRS</sequence>
<gene>
    <name evidence="1" type="ORF">HYALB_00012110</name>
</gene>
<evidence type="ECO:0000313" key="1">
    <source>
        <dbReference type="EMBL" id="CAG8974642.1"/>
    </source>
</evidence>
<proteinExistence type="predicted"/>
<accession>A0A9N9Q4P5</accession>
<reference evidence="1" key="1">
    <citation type="submission" date="2021-07" db="EMBL/GenBank/DDBJ databases">
        <authorList>
            <person name="Durling M."/>
        </authorList>
    </citation>
    <scope>NUCLEOTIDE SEQUENCE</scope>
</reference>
<evidence type="ECO:0000313" key="2">
    <source>
        <dbReference type="Proteomes" id="UP000701801"/>
    </source>
</evidence>
<comment type="caution">
    <text evidence="1">The sequence shown here is derived from an EMBL/GenBank/DDBJ whole genome shotgun (WGS) entry which is preliminary data.</text>
</comment>
<protein>
    <submittedName>
        <fullName evidence="1">Uncharacterized protein</fullName>
    </submittedName>
</protein>
<dbReference type="OrthoDB" id="10528448at2759"/>
<dbReference type="Proteomes" id="UP000701801">
    <property type="component" value="Unassembled WGS sequence"/>
</dbReference>
<dbReference type="EMBL" id="CAJVRM010000111">
    <property type="protein sequence ID" value="CAG8974642.1"/>
    <property type="molecule type" value="Genomic_DNA"/>
</dbReference>